<dbReference type="Proteomes" id="UP000291084">
    <property type="component" value="Chromosome 1"/>
</dbReference>
<evidence type="ECO:0000256" key="1">
    <source>
        <dbReference type="SAM" id="Phobius"/>
    </source>
</evidence>
<gene>
    <name evidence="2" type="primary">Vigan.01G041400</name>
    <name evidence="2" type="ORF">VIGAN_01041400</name>
</gene>
<evidence type="ECO:0000313" key="2">
    <source>
        <dbReference type="EMBL" id="BAT72966.1"/>
    </source>
</evidence>
<evidence type="ECO:0000313" key="3">
    <source>
        <dbReference type="Proteomes" id="UP000291084"/>
    </source>
</evidence>
<protein>
    <submittedName>
        <fullName evidence="2">Uncharacterized protein</fullName>
    </submittedName>
</protein>
<name>A0A0S3QXA0_PHAAN</name>
<dbReference type="EMBL" id="AP015034">
    <property type="protein sequence ID" value="BAT72966.1"/>
    <property type="molecule type" value="Genomic_DNA"/>
</dbReference>
<keyword evidence="1" id="KW-1133">Transmembrane helix</keyword>
<keyword evidence="1" id="KW-0472">Membrane</keyword>
<dbReference type="AlphaFoldDB" id="A0A0S3QXA0"/>
<keyword evidence="3" id="KW-1185">Reference proteome</keyword>
<proteinExistence type="predicted"/>
<sequence>MFSKGTFSFTCLISALMLVFYSLPLREKLQHLLNSWLCKMKLQVHQILDQSCDEHHMLWHLPNILLLLWLPSLLHSPSSPLSYFQ</sequence>
<reference evidence="2 3" key="1">
    <citation type="journal article" date="2015" name="Sci. Rep.">
        <title>The power of single molecule real-time sequencing technology in the de novo assembly of a eukaryotic genome.</title>
        <authorList>
            <person name="Sakai H."/>
            <person name="Naito K."/>
            <person name="Ogiso-Tanaka E."/>
            <person name="Takahashi Y."/>
            <person name="Iseki K."/>
            <person name="Muto C."/>
            <person name="Satou K."/>
            <person name="Teruya K."/>
            <person name="Shiroma A."/>
            <person name="Shimoji M."/>
            <person name="Hirano T."/>
            <person name="Itoh T."/>
            <person name="Kaga A."/>
            <person name="Tomooka N."/>
        </authorList>
    </citation>
    <scope>NUCLEOTIDE SEQUENCE [LARGE SCALE GENOMIC DNA]</scope>
    <source>
        <strain evidence="3">cv. Shumari</strain>
    </source>
</reference>
<organism evidence="2 3">
    <name type="scientific">Vigna angularis var. angularis</name>
    <dbReference type="NCBI Taxonomy" id="157739"/>
    <lineage>
        <taxon>Eukaryota</taxon>
        <taxon>Viridiplantae</taxon>
        <taxon>Streptophyta</taxon>
        <taxon>Embryophyta</taxon>
        <taxon>Tracheophyta</taxon>
        <taxon>Spermatophyta</taxon>
        <taxon>Magnoliopsida</taxon>
        <taxon>eudicotyledons</taxon>
        <taxon>Gunneridae</taxon>
        <taxon>Pentapetalae</taxon>
        <taxon>rosids</taxon>
        <taxon>fabids</taxon>
        <taxon>Fabales</taxon>
        <taxon>Fabaceae</taxon>
        <taxon>Papilionoideae</taxon>
        <taxon>50 kb inversion clade</taxon>
        <taxon>NPAAA clade</taxon>
        <taxon>indigoferoid/millettioid clade</taxon>
        <taxon>Phaseoleae</taxon>
        <taxon>Vigna</taxon>
    </lineage>
</organism>
<feature type="transmembrane region" description="Helical" evidence="1">
    <location>
        <begin position="6"/>
        <end position="23"/>
    </location>
</feature>
<keyword evidence="1" id="KW-0812">Transmembrane</keyword>
<accession>A0A0S3QXA0</accession>